<reference evidence="2 3" key="1">
    <citation type="journal article" date="2023" name="G3 (Bethesda)">
        <title>A chromosome-length genome assembly and annotation of blackberry (Rubus argutus, cv. 'Hillquist').</title>
        <authorList>
            <person name="Bruna T."/>
            <person name="Aryal R."/>
            <person name="Dudchenko O."/>
            <person name="Sargent D.J."/>
            <person name="Mead D."/>
            <person name="Buti M."/>
            <person name="Cavallini A."/>
            <person name="Hytonen T."/>
            <person name="Andres J."/>
            <person name="Pham M."/>
            <person name="Weisz D."/>
            <person name="Mascagni F."/>
            <person name="Usai G."/>
            <person name="Natali L."/>
            <person name="Bassil N."/>
            <person name="Fernandez G.E."/>
            <person name="Lomsadze A."/>
            <person name="Armour M."/>
            <person name="Olukolu B."/>
            <person name="Poorten T."/>
            <person name="Britton C."/>
            <person name="Davik J."/>
            <person name="Ashrafi H."/>
            <person name="Aiden E.L."/>
            <person name="Borodovsky M."/>
            <person name="Worthington M."/>
        </authorList>
    </citation>
    <scope>NUCLEOTIDE SEQUENCE [LARGE SCALE GENOMIC DNA]</scope>
    <source>
        <strain evidence="2">PI 553951</strain>
    </source>
</reference>
<sequence>MNNPSKYGFKEGKMACCGSGPYRGHQTCGGKGGVKEFQLSDNVIEYVFFNNHPTERVYNQVSKIWWNQTPNVTGPYNLKALFEA</sequence>
<dbReference type="AlphaFoldDB" id="A0AAW1WIV5"/>
<dbReference type="Gene3D" id="3.40.50.1110">
    <property type="entry name" value="SGNH hydrolase"/>
    <property type="match status" value="1"/>
</dbReference>
<dbReference type="InterPro" id="IPR044552">
    <property type="entry name" value="GLIP1-5/GLL25"/>
</dbReference>
<evidence type="ECO:0000256" key="1">
    <source>
        <dbReference type="ARBA" id="ARBA00022729"/>
    </source>
</evidence>
<proteinExistence type="predicted"/>
<dbReference type="InterPro" id="IPR036514">
    <property type="entry name" value="SGNH_hydro_sf"/>
</dbReference>
<dbReference type="PANTHER" id="PTHR45966:SF1">
    <property type="entry name" value="GDSL ESTERASE_LIPASE 1-RELATED"/>
    <property type="match status" value="1"/>
</dbReference>
<evidence type="ECO:0000313" key="2">
    <source>
        <dbReference type="EMBL" id="KAK9923826.1"/>
    </source>
</evidence>
<dbReference type="GO" id="GO:0016298">
    <property type="term" value="F:lipase activity"/>
    <property type="evidence" value="ECO:0007669"/>
    <property type="project" value="TreeGrafter"/>
</dbReference>
<protein>
    <submittedName>
        <fullName evidence="2">Uncharacterized protein</fullName>
    </submittedName>
</protein>
<dbReference type="EMBL" id="JBEDUW010000006">
    <property type="protein sequence ID" value="KAK9923826.1"/>
    <property type="molecule type" value="Genomic_DNA"/>
</dbReference>
<keyword evidence="3" id="KW-1185">Reference proteome</keyword>
<evidence type="ECO:0000313" key="3">
    <source>
        <dbReference type="Proteomes" id="UP001457282"/>
    </source>
</evidence>
<organism evidence="2 3">
    <name type="scientific">Rubus argutus</name>
    <name type="common">Southern blackberry</name>
    <dbReference type="NCBI Taxonomy" id="59490"/>
    <lineage>
        <taxon>Eukaryota</taxon>
        <taxon>Viridiplantae</taxon>
        <taxon>Streptophyta</taxon>
        <taxon>Embryophyta</taxon>
        <taxon>Tracheophyta</taxon>
        <taxon>Spermatophyta</taxon>
        <taxon>Magnoliopsida</taxon>
        <taxon>eudicotyledons</taxon>
        <taxon>Gunneridae</taxon>
        <taxon>Pentapetalae</taxon>
        <taxon>rosids</taxon>
        <taxon>fabids</taxon>
        <taxon>Rosales</taxon>
        <taxon>Rosaceae</taxon>
        <taxon>Rosoideae</taxon>
        <taxon>Rosoideae incertae sedis</taxon>
        <taxon>Rubus</taxon>
    </lineage>
</organism>
<accession>A0AAW1WIV5</accession>
<comment type="caution">
    <text evidence="2">The sequence shown here is derived from an EMBL/GenBank/DDBJ whole genome shotgun (WGS) entry which is preliminary data.</text>
</comment>
<dbReference type="PANTHER" id="PTHR45966">
    <property type="entry name" value="GDSL-LIKE LIPASE/ACYLHYDROLASE"/>
    <property type="match status" value="1"/>
</dbReference>
<gene>
    <name evidence="2" type="ORF">M0R45_032226</name>
</gene>
<keyword evidence="1" id="KW-0732">Signal</keyword>
<dbReference type="Proteomes" id="UP001457282">
    <property type="component" value="Unassembled WGS sequence"/>
</dbReference>
<name>A0AAW1WIV5_RUBAR</name>